<evidence type="ECO:0000313" key="1">
    <source>
        <dbReference type="EMBL" id="KAJ0025297.1"/>
    </source>
</evidence>
<proteinExistence type="predicted"/>
<gene>
    <name evidence="1" type="ORF">Pint_08686</name>
</gene>
<reference evidence="2" key="1">
    <citation type="journal article" date="2023" name="G3 (Bethesda)">
        <title>Genome assembly and association tests identify interacting loci associated with vigor, precocity, and sex in interspecific pistachio rootstocks.</title>
        <authorList>
            <person name="Palmer W."/>
            <person name="Jacygrad E."/>
            <person name="Sagayaradj S."/>
            <person name="Cavanaugh K."/>
            <person name="Han R."/>
            <person name="Bertier L."/>
            <person name="Beede B."/>
            <person name="Kafkas S."/>
            <person name="Golino D."/>
            <person name="Preece J."/>
            <person name="Michelmore R."/>
        </authorList>
    </citation>
    <scope>NUCLEOTIDE SEQUENCE [LARGE SCALE GENOMIC DNA]</scope>
</reference>
<protein>
    <submittedName>
        <fullName evidence="1">Uncharacterized protein</fullName>
    </submittedName>
</protein>
<name>A0ACC0XUZ2_9ROSI</name>
<evidence type="ECO:0000313" key="2">
    <source>
        <dbReference type="Proteomes" id="UP001163603"/>
    </source>
</evidence>
<dbReference type="Proteomes" id="UP001163603">
    <property type="component" value="Chromosome 10"/>
</dbReference>
<keyword evidence="2" id="KW-1185">Reference proteome</keyword>
<accession>A0ACC0XUZ2</accession>
<comment type="caution">
    <text evidence="1">The sequence shown here is derived from an EMBL/GenBank/DDBJ whole genome shotgun (WGS) entry which is preliminary data.</text>
</comment>
<sequence>MGSWYLCFPVFLALYVITKHFLNKFQNLPPSPFLSLPIIGHLYLLKKPIHQTLYRISKQHGPIAFLQFGSRKVVVVSSPSAAEECLTKNDIIFANRPRLTIGKILGYNYTILSWAPYGDHWRNLRKIAALQILSISRLQMFSGIRVDEAKILIRKLLHYQDQSVELRTMFFELTLNVMMRMIAGKRYYGDNIADLEESKRFKEIHRETFKLAGTPCIGDYLPLFKSKKLENMLIKCQRKRDEFMQGLIEEHRRRRRGSGHDSETDRKNTLIEVLLGLQESEPEYYNDEIIKGLMLIMLLAGTDTTVNAIEWALTLLLNHQEVLEKVQKEIDKHVGHERLIEESDLAQLPCLSNIINETMRMYPPSPLLLPHESSEKCVVGGFHIPQGTILFVNLWAIQNDPKLWADPTKFKPERFEGVERGRDGFRLMPFGSGRRGCPGEGLGLTMVGLVLGSMIQCFQWMRTGEEMVDMTEASGLTLSKAQPLHAKCRPRPIMFNLLSKI</sequence>
<dbReference type="EMBL" id="CM047745">
    <property type="protein sequence ID" value="KAJ0025297.1"/>
    <property type="molecule type" value="Genomic_DNA"/>
</dbReference>
<organism evidence="1 2">
    <name type="scientific">Pistacia integerrima</name>
    <dbReference type="NCBI Taxonomy" id="434235"/>
    <lineage>
        <taxon>Eukaryota</taxon>
        <taxon>Viridiplantae</taxon>
        <taxon>Streptophyta</taxon>
        <taxon>Embryophyta</taxon>
        <taxon>Tracheophyta</taxon>
        <taxon>Spermatophyta</taxon>
        <taxon>Magnoliopsida</taxon>
        <taxon>eudicotyledons</taxon>
        <taxon>Gunneridae</taxon>
        <taxon>Pentapetalae</taxon>
        <taxon>rosids</taxon>
        <taxon>malvids</taxon>
        <taxon>Sapindales</taxon>
        <taxon>Anacardiaceae</taxon>
        <taxon>Pistacia</taxon>
    </lineage>
</organism>